<dbReference type="Proteomes" id="UP000645517">
    <property type="component" value="Unassembled WGS sequence"/>
</dbReference>
<dbReference type="EMBL" id="BMOR01000037">
    <property type="protein sequence ID" value="GGN47188.1"/>
    <property type="molecule type" value="Genomic_DNA"/>
</dbReference>
<evidence type="ECO:0000313" key="1">
    <source>
        <dbReference type="EMBL" id="GGN47188.1"/>
    </source>
</evidence>
<comment type="caution">
    <text evidence="1">The sequence shown here is derived from an EMBL/GenBank/DDBJ whole genome shotgun (WGS) entry which is preliminary data.</text>
</comment>
<name>A0ABQ2JIN7_9DEIO</name>
<proteinExistence type="predicted"/>
<reference evidence="2" key="1">
    <citation type="journal article" date="2019" name="Int. J. Syst. Evol. Microbiol.">
        <title>The Global Catalogue of Microorganisms (GCM) 10K type strain sequencing project: providing services to taxonomists for standard genome sequencing and annotation.</title>
        <authorList>
            <consortium name="The Broad Institute Genomics Platform"/>
            <consortium name="The Broad Institute Genome Sequencing Center for Infectious Disease"/>
            <person name="Wu L."/>
            <person name="Ma J."/>
        </authorList>
    </citation>
    <scope>NUCLEOTIDE SEQUENCE [LARGE SCALE GENOMIC DNA]</scope>
    <source>
        <strain evidence="2">JCM 16918</strain>
    </source>
</reference>
<sequence>MTTHFEQARQFTQAWASVHPPHSVDRRQDETFNLTPDTWQRWCQVNGLPWPLAGVAYDIAVDHGTLRLGVMLSEIGTYGTPAERAARLIDRREQFLRAAVQALPSQRVFLKSWLRRVNAQRAWLVQQVTALRR</sequence>
<keyword evidence="2" id="KW-1185">Reference proteome</keyword>
<gene>
    <name evidence="1" type="ORF">GCM10010842_38470</name>
</gene>
<protein>
    <submittedName>
        <fullName evidence="1">Uncharacterized protein</fullName>
    </submittedName>
</protein>
<organism evidence="1 2">
    <name type="scientific">Deinococcus daejeonensis</name>
    <dbReference type="NCBI Taxonomy" id="1007098"/>
    <lineage>
        <taxon>Bacteria</taxon>
        <taxon>Thermotogati</taxon>
        <taxon>Deinococcota</taxon>
        <taxon>Deinococci</taxon>
        <taxon>Deinococcales</taxon>
        <taxon>Deinococcaceae</taxon>
        <taxon>Deinococcus</taxon>
    </lineage>
</organism>
<accession>A0ABQ2JIN7</accession>
<dbReference type="RefSeq" id="WP_189059573.1">
    <property type="nucleotide sequence ID" value="NZ_BMOR01000037.1"/>
</dbReference>
<evidence type="ECO:0000313" key="2">
    <source>
        <dbReference type="Proteomes" id="UP000645517"/>
    </source>
</evidence>